<dbReference type="NCBIfam" id="TIGR00034">
    <property type="entry name" value="aroFGH"/>
    <property type="match status" value="1"/>
</dbReference>
<dbReference type="NCBIfam" id="NF009396">
    <property type="entry name" value="PRK12756.1"/>
    <property type="match status" value="1"/>
</dbReference>
<keyword evidence="5 8" id="KW-0808">Transferase</keyword>
<proteinExistence type="inferred from homology"/>
<dbReference type="GO" id="GO:0008652">
    <property type="term" value="P:amino acid biosynthetic process"/>
    <property type="evidence" value="ECO:0007669"/>
    <property type="project" value="UniProtKB-KW"/>
</dbReference>
<evidence type="ECO:0000256" key="5">
    <source>
        <dbReference type="ARBA" id="ARBA00022679"/>
    </source>
</evidence>
<dbReference type="PIRSF" id="PIRSF001361">
    <property type="entry name" value="DAHP_synthase"/>
    <property type="match status" value="1"/>
</dbReference>
<evidence type="ECO:0000313" key="11">
    <source>
        <dbReference type="Proteomes" id="UP000298050"/>
    </source>
</evidence>
<evidence type="ECO:0000256" key="8">
    <source>
        <dbReference type="PIRNR" id="PIRNR001361"/>
    </source>
</evidence>
<comment type="caution">
    <text evidence="10">The sequence shown here is derived from an EMBL/GenBank/DDBJ whole genome shotgun (WGS) entry which is preliminary data.</text>
</comment>
<dbReference type="InterPro" id="IPR013785">
    <property type="entry name" value="Aldolase_TIM"/>
</dbReference>
<comment type="catalytic activity">
    <reaction evidence="7 8">
        <text>D-erythrose 4-phosphate + phosphoenolpyruvate + H2O = 7-phospho-2-dehydro-3-deoxy-D-arabino-heptonate + phosphate</text>
        <dbReference type="Rhea" id="RHEA:14717"/>
        <dbReference type="ChEBI" id="CHEBI:15377"/>
        <dbReference type="ChEBI" id="CHEBI:16897"/>
        <dbReference type="ChEBI" id="CHEBI:43474"/>
        <dbReference type="ChEBI" id="CHEBI:58394"/>
        <dbReference type="ChEBI" id="CHEBI:58702"/>
        <dbReference type="EC" id="2.5.1.54"/>
    </reaction>
</comment>
<dbReference type="EC" id="2.5.1.54" evidence="8"/>
<dbReference type="AlphaFoldDB" id="A0A4Z0M8F3"/>
<dbReference type="Gene3D" id="3.20.20.70">
    <property type="entry name" value="Aldolase class I"/>
    <property type="match status" value="1"/>
</dbReference>
<dbReference type="GO" id="GO:0009073">
    <property type="term" value="P:aromatic amino acid family biosynthetic process"/>
    <property type="evidence" value="ECO:0007669"/>
    <property type="project" value="UniProtKB-KW"/>
</dbReference>
<evidence type="ECO:0000256" key="2">
    <source>
        <dbReference type="ARBA" id="ARBA00004688"/>
    </source>
</evidence>
<comment type="similarity">
    <text evidence="3 8">Belongs to the class-I DAHP synthase family.</text>
</comment>
<keyword evidence="11" id="KW-1185">Reference proteome</keyword>
<dbReference type="GO" id="GO:0003849">
    <property type="term" value="F:3-deoxy-7-phosphoheptulonate synthase activity"/>
    <property type="evidence" value="ECO:0007669"/>
    <property type="project" value="UniProtKB-EC"/>
</dbReference>
<dbReference type="GO" id="GO:0009423">
    <property type="term" value="P:chorismate biosynthetic process"/>
    <property type="evidence" value="ECO:0007669"/>
    <property type="project" value="UniProtKB-UniPathway"/>
</dbReference>
<keyword evidence="4 8" id="KW-0028">Amino-acid biosynthesis</keyword>
<comment type="pathway">
    <text evidence="2 8">Metabolic intermediate biosynthesis; chorismate biosynthesis; chorismate from D-erythrose 4-phosphate and phosphoenolpyruvate: step 1/7.</text>
</comment>
<accession>A0A4Z0M8F3</accession>
<keyword evidence="6 8" id="KW-0057">Aromatic amino acid biosynthesis</keyword>
<evidence type="ECO:0000259" key="9">
    <source>
        <dbReference type="Pfam" id="PF00793"/>
    </source>
</evidence>
<evidence type="ECO:0000256" key="7">
    <source>
        <dbReference type="ARBA" id="ARBA00047508"/>
    </source>
</evidence>
<evidence type="ECO:0000256" key="3">
    <source>
        <dbReference type="ARBA" id="ARBA00007985"/>
    </source>
</evidence>
<evidence type="ECO:0000256" key="1">
    <source>
        <dbReference type="ARBA" id="ARBA00003726"/>
    </source>
</evidence>
<dbReference type="SUPFAM" id="SSF51569">
    <property type="entry name" value="Aldolase"/>
    <property type="match status" value="1"/>
</dbReference>
<name>A0A4Z0M8F3_9GAMM</name>
<reference evidence="10 11" key="1">
    <citation type="submission" date="2019-04" db="EMBL/GenBank/DDBJ databases">
        <title>Taxonomy of novel Haliea sp. from mangrove soil of West Coast of India.</title>
        <authorList>
            <person name="Verma A."/>
            <person name="Kumar P."/>
            <person name="Krishnamurthi S."/>
        </authorList>
    </citation>
    <scope>NUCLEOTIDE SEQUENCE [LARGE SCALE GENOMIC DNA]</scope>
    <source>
        <strain evidence="10 11">SAOS-164</strain>
    </source>
</reference>
<dbReference type="PANTHER" id="PTHR21225:SF6">
    <property type="entry name" value="PHOSPHO-2-DEHYDRO-3-DEOXYHEPTONATE ALDOLASE, TRP-SENSITIVE"/>
    <property type="match status" value="1"/>
</dbReference>
<sequence>MHSTDDIRINGARPLITPWVLAEELPLGETAAATVTGGRRQAEAILSGEDPRVVAIVGPCSVHDPRALLDFAAQLQAACAPLADAVLPILRVYFEKPRTVVGWKGLINDPDLDGSFHINRGLHLARRVLLEVAELGLPAASEFLDTTLGQYYAELVSFGAIGARTVESQIHRELASGLSMPVGFKNGTNGQVDVAIDAIRSARHGHWFASLTKEGTPAILESSGNPHGYLILRGGRETGPNYTPAAVRAAATALARADLPAALIVDCSHGNSEKDPRRQAQVMSSLCEQIQGGEQAIRGVMLESHLREGRQDVVPGRELVYGQSITDACLSLADTVPLLEQLAAAVRMARS</sequence>
<protein>
    <recommendedName>
        <fullName evidence="8">Phospho-2-dehydro-3-deoxyheptonate aldolase</fullName>
        <ecNumber evidence="8">2.5.1.54</ecNumber>
    </recommendedName>
</protein>
<dbReference type="PANTHER" id="PTHR21225">
    <property type="entry name" value="PHOSPHO-2-DEHYDRO-3-DEOXYHEPTONATE ALDOLASE DAHP SYNTHETASE"/>
    <property type="match status" value="1"/>
</dbReference>
<dbReference type="NCBIfam" id="NF009395">
    <property type="entry name" value="PRK12755.1"/>
    <property type="match status" value="1"/>
</dbReference>
<evidence type="ECO:0000256" key="4">
    <source>
        <dbReference type="ARBA" id="ARBA00022605"/>
    </source>
</evidence>
<evidence type="ECO:0000256" key="6">
    <source>
        <dbReference type="ARBA" id="ARBA00023141"/>
    </source>
</evidence>
<gene>
    <name evidence="10" type="ORF">E4634_02715</name>
</gene>
<dbReference type="OrthoDB" id="9807331at2"/>
<evidence type="ECO:0000313" key="10">
    <source>
        <dbReference type="EMBL" id="TGD75799.1"/>
    </source>
</evidence>
<dbReference type="UniPathway" id="UPA00053">
    <property type="reaction ID" value="UER00084"/>
</dbReference>
<dbReference type="InterPro" id="IPR006218">
    <property type="entry name" value="DAHP1/KDSA"/>
</dbReference>
<comment type="function">
    <text evidence="1 8">Stereospecific condensation of phosphoenolpyruvate (PEP) and D-erythrose-4-phosphate (E4P) giving rise to 3-deoxy-D-arabino-heptulosonate-7-phosphate (DAHP).</text>
</comment>
<dbReference type="FunFam" id="3.20.20.70:FF:000005">
    <property type="entry name" value="Phospho-2-dehydro-3-deoxyheptonate aldolase"/>
    <property type="match status" value="1"/>
</dbReference>
<feature type="domain" description="DAHP synthetase I/KDSA" evidence="9">
    <location>
        <begin position="43"/>
        <end position="335"/>
    </location>
</feature>
<organism evidence="10 11">
    <name type="scientific">Mangrovimicrobium sediminis</name>
    <dbReference type="NCBI Taxonomy" id="2562682"/>
    <lineage>
        <taxon>Bacteria</taxon>
        <taxon>Pseudomonadati</taxon>
        <taxon>Pseudomonadota</taxon>
        <taxon>Gammaproteobacteria</taxon>
        <taxon>Cellvibrionales</taxon>
        <taxon>Halieaceae</taxon>
        <taxon>Mangrovimicrobium</taxon>
    </lineage>
</organism>
<dbReference type="GO" id="GO:0042802">
    <property type="term" value="F:identical protein binding"/>
    <property type="evidence" value="ECO:0007669"/>
    <property type="project" value="UniProtKB-ARBA"/>
</dbReference>
<dbReference type="EMBL" id="SRLE01000002">
    <property type="protein sequence ID" value="TGD75799.1"/>
    <property type="molecule type" value="Genomic_DNA"/>
</dbReference>
<dbReference type="Pfam" id="PF00793">
    <property type="entry name" value="DAHP_synth_1"/>
    <property type="match status" value="1"/>
</dbReference>
<dbReference type="GO" id="GO:0005737">
    <property type="term" value="C:cytoplasm"/>
    <property type="evidence" value="ECO:0007669"/>
    <property type="project" value="TreeGrafter"/>
</dbReference>
<dbReference type="RefSeq" id="WP_135441051.1">
    <property type="nucleotide sequence ID" value="NZ_SRLE01000002.1"/>
</dbReference>
<dbReference type="InterPro" id="IPR006219">
    <property type="entry name" value="DAHP_synth_1"/>
</dbReference>
<dbReference type="Proteomes" id="UP000298050">
    <property type="component" value="Unassembled WGS sequence"/>
</dbReference>